<dbReference type="EMBL" id="LAZR01040534">
    <property type="protein sequence ID" value="KKL14248.1"/>
    <property type="molecule type" value="Genomic_DNA"/>
</dbReference>
<proteinExistence type="predicted"/>
<dbReference type="AlphaFoldDB" id="A0A0F9DQS1"/>
<dbReference type="InterPro" id="IPR006311">
    <property type="entry name" value="TAT_signal"/>
</dbReference>
<reference evidence="1" key="1">
    <citation type="journal article" date="2015" name="Nature">
        <title>Complex archaea that bridge the gap between prokaryotes and eukaryotes.</title>
        <authorList>
            <person name="Spang A."/>
            <person name="Saw J.H."/>
            <person name="Jorgensen S.L."/>
            <person name="Zaremba-Niedzwiedzka K."/>
            <person name="Martijn J."/>
            <person name="Lind A.E."/>
            <person name="van Eijk R."/>
            <person name="Schleper C."/>
            <person name="Guy L."/>
            <person name="Ettema T.J."/>
        </authorList>
    </citation>
    <scope>NUCLEOTIDE SEQUENCE</scope>
</reference>
<protein>
    <submittedName>
        <fullName evidence="1">Uncharacterized protein</fullName>
    </submittedName>
</protein>
<sequence>MRKQNNTISRRAFIQRAGLSVAAPYVITSTALGAPATPPASERVTVGKIGCGGRGGGIGGVGGQVV</sequence>
<feature type="non-terminal residue" evidence="1">
    <location>
        <position position="66"/>
    </location>
</feature>
<gene>
    <name evidence="1" type="ORF">LCGC14_2517610</name>
</gene>
<comment type="caution">
    <text evidence="1">The sequence shown here is derived from an EMBL/GenBank/DDBJ whole genome shotgun (WGS) entry which is preliminary data.</text>
</comment>
<organism evidence="1">
    <name type="scientific">marine sediment metagenome</name>
    <dbReference type="NCBI Taxonomy" id="412755"/>
    <lineage>
        <taxon>unclassified sequences</taxon>
        <taxon>metagenomes</taxon>
        <taxon>ecological metagenomes</taxon>
    </lineage>
</organism>
<accession>A0A0F9DQS1</accession>
<evidence type="ECO:0000313" key="1">
    <source>
        <dbReference type="EMBL" id="KKL14248.1"/>
    </source>
</evidence>
<dbReference type="PROSITE" id="PS51318">
    <property type="entry name" value="TAT"/>
    <property type="match status" value="1"/>
</dbReference>
<name>A0A0F9DQS1_9ZZZZ</name>